<dbReference type="PANTHER" id="PTHR40052">
    <property type="entry name" value="UPF0403 PROTEIN YQIW-RELATED"/>
    <property type="match status" value="1"/>
</dbReference>
<evidence type="ECO:0000313" key="3">
    <source>
        <dbReference type="Proteomes" id="UP000290253"/>
    </source>
</evidence>
<organism evidence="2 3">
    <name type="scientific">Silvibacterium dinghuense</name>
    <dbReference type="NCBI Taxonomy" id="1560006"/>
    <lineage>
        <taxon>Bacteria</taxon>
        <taxon>Pseudomonadati</taxon>
        <taxon>Acidobacteriota</taxon>
        <taxon>Terriglobia</taxon>
        <taxon>Terriglobales</taxon>
        <taxon>Acidobacteriaceae</taxon>
        <taxon>Silvibacterium</taxon>
    </lineage>
</organism>
<reference evidence="2 3" key="1">
    <citation type="journal article" date="2016" name="Int. J. Syst. Evol. Microbiol.">
        <title>Acidipila dinghuensis sp. nov., an acidobacterium isolated from forest soil.</title>
        <authorList>
            <person name="Jiang Y.W."/>
            <person name="Wang J."/>
            <person name="Chen M.H."/>
            <person name="Lv Y.Y."/>
            <person name="Qiu L.H."/>
        </authorList>
    </citation>
    <scope>NUCLEOTIDE SEQUENCE [LARGE SCALE GENOMIC DNA]</scope>
    <source>
        <strain evidence="2 3">DHOF10</strain>
    </source>
</reference>
<dbReference type="Proteomes" id="UP000290253">
    <property type="component" value="Unassembled WGS sequence"/>
</dbReference>
<name>A0A4Q1SEE8_9BACT</name>
<dbReference type="Pfam" id="PF06491">
    <property type="entry name" value="Disulph_isomer"/>
    <property type="match status" value="1"/>
</dbReference>
<dbReference type="InterPro" id="IPR009474">
    <property type="entry name" value="BrxB/BrxA"/>
</dbReference>
<accession>A0A4Q1SEE8</accession>
<dbReference type="EMBL" id="SDMK01000002">
    <property type="protein sequence ID" value="RXS95475.1"/>
    <property type="molecule type" value="Genomic_DNA"/>
</dbReference>
<evidence type="ECO:0000313" key="2">
    <source>
        <dbReference type="EMBL" id="RXS95475.1"/>
    </source>
</evidence>
<evidence type="ECO:0000256" key="1">
    <source>
        <dbReference type="ARBA" id="ARBA00038305"/>
    </source>
</evidence>
<comment type="similarity">
    <text evidence="1">Belongs to the bacilliredoxin family.</text>
</comment>
<dbReference type="RefSeq" id="WP_129208672.1">
    <property type="nucleotide sequence ID" value="NZ_BMGU01000004.1"/>
</dbReference>
<dbReference type="AlphaFoldDB" id="A0A4Q1SEE8"/>
<dbReference type="NCBIfam" id="TIGR04191">
    <property type="entry name" value="YphP_YqiW"/>
    <property type="match status" value="1"/>
</dbReference>
<keyword evidence="3" id="KW-1185">Reference proteome</keyword>
<protein>
    <submittedName>
        <fullName evidence="2">BrxA/BrxB family bacilliredoxin</fullName>
    </submittedName>
</protein>
<gene>
    <name evidence="2" type="ORF">ESZ00_12935</name>
</gene>
<dbReference type="PANTHER" id="PTHR40052:SF2">
    <property type="entry name" value="BACILLIREDOXIN BRXA"/>
    <property type="match status" value="1"/>
</dbReference>
<sequence length="141" mass="15204">MYPEIMVIPMREELTRVGIKEARTPADVDAALAQPGTTMLVVNSICGCAAGKMRPGVRLALQNSVVPDQSITVFAGQDREATERARSYFDGNPPTSPAVAILRDGKLVYLMQRFVIESNTAPAIAGELARAFNEYCAKTTA</sequence>
<dbReference type="Gene3D" id="3.40.30.10">
    <property type="entry name" value="Glutaredoxin"/>
    <property type="match status" value="1"/>
</dbReference>
<dbReference type="OrthoDB" id="9793981at2"/>
<proteinExistence type="inferred from homology"/>
<comment type="caution">
    <text evidence="2">The sequence shown here is derived from an EMBL/GenBank/DDBJ whole genome shotgun (WGS) entry which is preliminary data.</text>
</comment>